<protein>
    <submittedName>
        <fullName evidence="1">Uncharacterized protein</fullName>
    </submittedName>
</protein>
<dbReference type="EMBL" id="KD244372">
    <property type="protein sequence ID" value="EMS49369.1"/>
    <property type="molecule type" value="Genomic_DNA"/>
</dbReference>
<sequence length="75" mass="8472">MTIFDELAVAKRNWPPTGSQRLRIKLLDAVFSPCIAGSIAFFKLRSPENFADSYAETAPLHLLERLLVNDVSRRP</sequence>
<reference evidence="1" key="1">
    <citation type="journal article" date="2013" name="Nature">
        <title>Draft genome of the wheat A-genome progenitor Triticum urartu.</title>
        <authorList>
            <person name="Ling H.Q."/>
            <person name="Zhao S."/>
            <person name="Liu D."/>
            <person name="Wang J."/>
            <person name="Sun H."/>
            <person name="Zhang C."/>
            <person name="Fan H."/>
            <person name="Li D."/>
            <person name="Dong L."/>
            <person name="Tao Y."/>
            <person name="Gao C."/>
            <person name="Wu H."/>
            <person name="Li Y."/>
            <person name="Cui Y."/>
            <person name="Guo X."/>
            <person name="Zheng S."/>
            <person name="Wang B."/>
            <person name="Yu K."/>
            <person name="Liang Q."/>
            <person name="Yang W."/>
            <person name="Lou X."/>
            <person name="Chen J."/>
            <person name="Feng M."/>
            <person name="Jian J."/>
            <person name="Zhang X."/>
            <person name="Luo G."/>
            <person name="Jiang Y."/>
            <person name="Liu J."/>
            <person name="Wang Z."/>
            <person name="Sha Y."/>
            <person name="Zhang B."/>
            <person name="Wu H."/>
            <person name="Tang D."/>
            <person name="Shen Q."/>
            <person name="Xue P."/>
            <person name="Zou S."/>
            <person name="Wang X."/>
            <person name="Liu X."/>
            <person name="Wang F."/>
            <person name="Yang Y."/>
            <person name="An X."/>
            <person name="Dong Z."/>
            <person name="Zhang K."/>
            <person name="Zhang X."/>
            <person name="Luo M.C."/>
            <person name="Dvorak J."/>
            <person name="Tong Y."/>
            <person name="Wang J."/>
            <person name="Yang H."/>
            <person name="Li Z."/>
            <person name="Wang D."/>
            <person name="Zhang A."/>
            <person name="Wang J."/>
        </authorList>
    </citation>
    <scope>NUCLEOTIDE SEQUENCE</scope>
</reference>
<gene>
    <name evidence="1" type="ORF">TRIUR3_20653</name>
</gene>
<dbReference type="AlphaFoldDB" id="M7ZMR7"/>
<name>M7ZMR7_TRIUA</name>
<evidence type="ECO:0000313" key="1">
    <source>
        <dbReference type="EMBL" id="EMS49369.1"/>
    </source>
</evidence>
<accession>M7ZMR7</accession>
<organism evidence="1">
    <name type="scientific">Triticum urartu</name>
    <name type="common">Red wild einkorn</name>
    <name type="synonym">Crithodium urartu</name>
    <dbReference type="NCBI Taxonomy" id="4572"/>
    <lineage>
        <taxon>Eukaryota</taxon>
        <taxon>Viridiplantae</taxon>
        <taxon>Streptophyta</taxon>
        <taxon>Embryophyta</taxon>
        <taxon>Tracheophyta</taxon>
        <taxon>Spermatophyta</taxon>
        <taxon>Magnoliopsida</taxon>
        <taxon>Liliopsida</taxon>
        <taxon>Poales</taxon>
        <taxon>Poaceae</taxon>
        <taxon>BOP clade</taxon>
        <taxon>Pooideae</taxon>
        <taxon>Triticodae</taxon>
        <taxon>Triticeae</taxon>
        <taxon>Triticinae</taxon>
        <taxon>Triticum</taxon>
    </lineage>
</organism>
<proteinExistence type="predicted"/>